<evidence type="ECO:0000256" key="1">
    <source>
        <dbReference type="SAM" id="MobiDB-lite"/>
    </source>
</evidence>
<accession>A0AAN6DSM0</accession>
<gene>
    <name evidence="2" type="ORF">EDD36DRAFT_274987</name>
</gene>
<name>A0AAN6DSM0_9EURO</name>
<dbReference type="AlphaFoldDB" id="A0AAN6DSM0"/>
<dbReference type="EMBL" id="MU404355">
    <property type="protein sequence ID" value="KAI1612105.1"/>
    <property type="molecule type" value="Genomic_DNA"/>
</dbReference>
<evidence type="ECO:0000313" key="2">
    <source>
        <dbReference type="EMBL" id="KAI1612105.1"/>
    </source>
</evidence>
<sequence>MSKSGSEHWETSAVFGEPIPTYEESLAISPGRARILAPSEKSNSSVSSLFRQGRTRRLLDLISDTILPAISVDLANGCSHIPLVIVPSETLGSSSKLDERNIVTPGRQTYEASRTVVVLQGQDKRTSFWTQNAVVQELDILLRKELGCSSRTSNEEPLPRELSTSGFPSQSPLQLQAEPTPANAELPPRPKKKLWLKRDSAVTEAESDPTGETGKWNLGWRGPETPGGRDTKSGDHDVLRHRTQVQNLKVDEVALHTRLQDVSIRTEDQMGLFRTTTVKCIWIEIDVGT</sequence>
<proteinExistence type="predicted"/>
<feature type="region of interest" description="Disordered" evidence="1">
    <location>
        <begin position="150"/>
        <end position="235"/>
    </location>
</feature>
<feature type="compositionally biased region" description="Polar residues" evidence="1">
    <location>
        <begin position="162"/>
        <end position="174"/>
    </location>
</feature>
<protein>
    <submittedName>
        <fullName evidence="2">Uncharacterized protein</fullName>
    </submittedName>
</protein>
<comment type="caution">
    <text evidence="2">The sequence shown here is derived from an EMBL/GenBank/DDBJ whole genome shotgun (WGS) entry which is preliminary data.</text>
</comment>
<evidence type="ECO:0000313" key="3">
    <source>
        <dbReference type="Proteomes" id="UP001203852"/>
    </source>
</evidence>
<dbReference type="Proteomes" id="UP001203852">
    <property type="component" value="Unassembled WGS sequence"/>
</dbReference>
<organism evidence="2 3">
    <name type="scientific">Exophiala viscosa</name>
    <dbReference type="NCBI Taxonomy" id="2486360"/>
    <lineage>
        <taxon>Eukaryota</taxon>
        <taxon>Fungi</taxon>
        <taxon>Dikarya</taxon>
        <taxon>Ascomycota</taxon>
        <taxon>Pezizomycotina</taxon>
        <taxon>Eurotiomycetes</taxon>
        <taxon>Chaetothyriomycetidae</taxon>
        <taxon>Chaetothyriales</taxon>
        <taxon>Herpotrichiellaceae</taxon>
        <taxon>Exophiala</taxon>
    </lineage>
</organism>
<keyword evidence="3" id="KW-1185">Reference proteome</keyword>
<reference evidence="2" key="1">
    <citation type="journal article" date="2022" name="bioRxiv">
        <title>Deciphering the potential niche of two novel black yeast fungi from a biological soil crust based on their genomes, phenotypes, and melanin regulation.</title>
        <authorList>
            <consortium name="DOE Joint Genome Institute"/>
            <person name="Carr E.C."/>
            <person name="Barton Q."/>
            <person name="Grambo S."/>
            <person name="Sullivan M."/>
            <person name="Renfro C.M."/>
            <person name="Kuo A."/>
            <person name="Pangilinan J."/>
            <person name="Lipzen A."/>
            <person name="Keymanesh K."/>
            <person name="Savage E."/>
            <person name="Barry K."/>
            <person name="Grigoriev I.V."/>
            <person name="Riekhof W.R."/>
            <person name="Harris S.S."/>
        </authorList>
    </citation>
    <scope>NUCLEOTIDE SEQUENCE</scope>
    <source>
        <strain evidence="2">JF 03-4F</strain>
    </source>
</reference>